<accession>A0A238YVH7</accession>
<evidence type="ECO:0000313" key="3">
    <source>
        <dbReference type="Proteomes" id="UP000198324"/>
    </source>
</evidence>
<dbReference type="AlphaFoldDB" id="A0A238YVH7"/>
<organism evidence="2 3">
    <name type="scientific">Humidesulfovibrio mexicanus</name>
    <dbReference type="NCBI Taxonomy" id="147047"/>
    <lineage>
        <taxon>Bacteria</taxon>
        <taxon>Pseudomonadati</taxon>
        <taxon>Thermodesulfobacteriota</taxon>
        <taxon>Desulfovibrionia</taxon>
        <taxon>Desulfovibrionales</taxon>
        <taxon>Desulfovibrionaceae</taxon>
        <taxon>Humidesulfovibrio</taxon>
    </lineage>
</organism>
<protein>
    <submittedName>
        <fullName evidence="2">Uncharacterized protein</fullName>
    </submittedName>
</protein>
<dbReference type="OrthoDB" id="5194395at2"/>
<sequence length="134" mass="15040">MDRASLVWVLAACAWLSFAGIAVICGGLRVRLLEPRLGEARAHVVGTLAVCVLLFAAMQPFVVTTGFTDTWPLMRIGAFWTLLTIGFESAFGLLVLKKRLDELFADYNFFKGRLWLLVLVTTFWGPVWWGMLRS</sequence>
<dbReference type="RefSeq" id="WP_089272404.1">
    <property type="nucleotide sequence ID" value="NZ_FZOC01000002.1"/>
</dbReference>
<keyword evidence="1" id="KW-1133">Transmembrane helix</keyword>
<gene>
    <name evidence="2" type="ORF">SAMN04488503_1017</name>
</gene>
<feature type="transmembrane region" description="Helical" evidence="1">
    <location>
        <begin position="114"/>
        <end position="132"/>
    </location>
</feature>
<feature type="transmembrane region" description="Helical" evidence="1">
    <location>
        <begin position="42"/>
        <end position="61"/>
    </location>
</feature>
<feature type="transmembrane region" description="Helical" evidence="1">
    <location>
        <begin position="6"/>
        <end position="30"/>
    </location>
</feature>
<keyword evidence="1" id="KW-0472">Membrane</keyword>
<name>A0A238YVH7_9BACT</name>
<dbReference type="EMBL" id="FZOC01000002">
    <property type="protein sequence ID" value="SNR74942.1"/>
    <property type="molecule type" value="Genomic_DNA"/>
</dbReference>
<feature type="transmembrane region" description="Helical" evidence="1">
    <location>
        <begin position="73"/>
        <end position="94"/>
    </location>
</feature>
<evidence type="ECO:0000313" key="2">
    <source>
        <dbReference type="EMBL" id="SNR74942.1"/>
    </source>
</evidence>
<evidence type="ECO:0000256" key="1">
    <source>
        <dbReference type="SAM" id="Phobius"/>
    </source>
</evidence>
<dbReference type="Proteomes" id="UP000198324">
    <property type="component" value="Unassembled WGS sequence"/>
</dbReference>
<reference evidence="2 3" key="1">
    <citation type="submission" date="2017-06" db="EMBL/GenBank/DDBJ databases">
        <authorList>
            <person name="Kim H.J."/>
            <person name="Triplett B.A."/>
        </authorList>
    </citation>
    <scope>NUCLEOTIDE SEQUENCE [LARGE SCALE GENOMIC DNA]</scope>
    <source>
        <strain evidence="2 3">DSM 13116</strain>
    </source>
</reference>
<keyword evidence="3" id="KW-1185">Reference proteome</keyword>
<keyword evidence="1" id="KW-0812">Transmembrane</keyword>
<proteinExistence type="predicted"/>